<organism evidence="2 3">
    <name type="scientific">Pontibacillus salipaludis</name>
    <dbReference type="NCBI Taxonomy" id="1697394"/>
    <lineage>
        <taxon>Bacteria</taxon>
        <taxon>Bacillati</taxon>
        <taxon>Bacillota</taxon>
        <taxon>Bacilli</taxon>
        <taxon>Bacillales</taxon>
        <taxon>Bacillaceae</taxon>
        <taxon>Pontibacillus</taxon>
    </lineage>
</organism>
<proteinExistence type="predicted"/>
<sequence>MGKWLKMMLIFLLFIVLSTFLLYILNIHFPPYTYTFSEETGDLTVEHIFDEEETYVLKDEKSRIIGTKVMVNINESRTLIKMLFSFSILMFNILWILYLTLRNSRYFKMAMYIYGAVALFLVGFVAVQYVEVYQSFAPLLEEVRTISGDR</sequence>
<dbReference type="EMBL" id="BMIN01000005">
    <property type="protein sequence ID" value="GGD09802.1"/>
    <property type="molecule type" value="Genomic_DNA"/>
</dbReference>
<reference evidence="3" key="1">
    <citation type="journal article" date="2019" name="Int. J. Syst. Evol. Microbiol.">
        <title>The Global Catalogue of Microorganisms (GCM) 10K type strain sequencing project: providing services to taxonomists for standard genome sequencing and annotation.</title>
        <authorList>
            <consortium name="The Broad Institute Genomics Platform"/>
            <consortium name="The Broad Institute Genome Sequencing Center for Infectious Disease"/>
            <person name="Wu L."/>
            <person name="Ma J."/>
        </authorList>
    </citation>
    <scope>NUCLEOTIDE SEQUENCE [LARGE SCALE GENOMIC DNA]</scope>
    <source>
        <strain evidence="3">CGMCC 1.15353</strain>
    </source>
</reference>
<evidence type="ECO:0000313" key="2">
    <source>
        <dbReference type="EMBL" id="GGD09802.1"/>
    </source>
</evidence>
<keyword evidence="1" id="KW-1133">Transmembrane helix</keyword>
<keyword evidence="1" id="KW-0472">Membrane</keyword>
<feature type="transmembrane region" description="Helical" evidence="1">
    <location>
        <begin position="79"/>
        <end position="99"/>
    </location>
</feature>
<accession>A0ABQ1Q1I3</accession>
<protein>
    <submittedName>
        <fullName evidence="2">Uncharacterized protein</fullName>
    </submittedName>
</protein>
<name>A0ABQ1Q1I3_9BACI</name>
<feature type="transmembrane region" description="Helical" evidence="1">
    <location>
        <begin position="7"/>
        <end position="29"/>
    </location>
</feature>
<evidence type="ECO:0000256" key="1">
    <source>
        <dbReference type="SAM" id="Phobius"/>
    </source>
</evidence>
<dbReference type="Proteomes" id="UP000642571">
    <property type="component" value="Unassembled WGS sequence"/>
</dbReference>
<feature type="transmembrane region" description="Helical" evidence="1">
    <location>
        <begin position="111"/>
        <end position="130"/>
    </location>
</feature>
<keyword evidence="3" id="KW-1185">Reference proteome</keyword>
<gene>
    <name evidence="2" type="ORF">GCM10011389_16630</name>
</gene>
<evidence type="ECO:0000313" key="3">
    <source>
        <dbReference type="Proteomes" id="UP000642571"/>
    </source>
</evidence>
<dbReference type="RefSeq" id="WP_188652676.1">
    <property type="nucleotide sequence ID" value="NZ_BMIN01000005.1"/>
</dbReference>
<comment type="caution">
    <text evidence="2">The sequence shown here is derived from an EMBL/GenBank/DDBJ whole genome shotgun (WGS) entry which is preliminary data.</text>
</comment>
<keyword evidence="1" id="KW-0812">Transmembrane</keyword>